<dbReference type="CDD" id="cd00082">
    <property type="entry name" value="HisKA"/>
    <property type="match status" value="1"/>
</dbReference>
<sequence length="593" mass="68539">MRSRIITDRNWRWGIGILLAILGIIILGLFSHDQVTKGIYNVINQKINLHLRMIIDDQSDITTDTIIENLQEISQHTDHESQMILISESELLDNSKVKEPLWTNYKYQSGQINYTELKEALIHKTDQSGAGINWQQWQIYYTALSFPLEQDRIWLIERYPGELFKDYWLTFWLVLLSWIILGIMIVLFSFQLFISKITTPIHSIEEGLKKLSQGDYHFEYLERSIPEVDHLGWTVSQVIQELAEDRTSFFTGQQQFSLLLENINLGVMVINPEGKIDMFNPALQDILLVDPSVIGRHYQTTLKSFQLINLINNVAHTKKPVQEEVEVYVPKSKFVDVNILTYREHEKQELSILVLLYDITEIRRLETVRTEFVANASHELRTPVTAIKGFAETLLSGALEDREMAQKFVNIIANESNRLEIIIEDILELSRVERNNQVSSDLVRFDLVEVAYNMIEFLSQKMEAKSIQVQLKSDEKVPFQGDQHRVEQILTNLLDNAINYSEHGSKITVVVKAKKKMVLFSIEDTGIGIPEQEIDRIFERFYRVDKARSRNSGGTGLGLSIVRNLVKTMDGKIEVKSKLGRGTKFTVTLPYKY</sequence>
<keyword evidence="5" id="KW-0808">Transferase</keyword>
<feature type="transmembrane region" description="Helical" evidence="8">
    <location>
        <begin position="12"/>
        <end position="30"/>
    </location>
</feature>
<dbReference type="InterPro" id="IPR035965">
    <property type="entry name" value="PAS-like_dom_sf"/>
</dbReference>
<keyword evidence="7" id="KW-0902">Two-component regulatory system</keyword>
<keyword evidence="8" id="KW-0812">Transmembrane</keyword>
<dbReference type="Pfam" id="PF02518">
    <property type="entry name" value="HATPase_c"/>
    <property type="match status" value="1"/>
</dbReference>
<dbReference type="PANTHER" id="PTHR45453:SF1">
    <property type="entry name" value="PHOSPHATE REGULON SENSOR PROTEIN PHOR"/>
    <property type="match status" value="1"/>
</dbReference>
<dbReference type="NCBIfam" id="NF046044">
    <property type="entry name" value="PnpS"/>
    <property type="match status" value="1"/>
</dbReference>
<evidence type="ECO:0000256" key="1">
    <source>
        <dbReference type="ARBA" id="ARBA00000085"/>
    </source>
</evidence>
<gene>
    <name evidence="10" type="ORF">HZY91_09360</name>
</gene>
<dbReference type="InterPro" id="IPR036097">
    <property type="entry name" value="HisK_dim/P_sf"/>
</dbReference>
<name>A0ABS0LSF8_9LACT</name>
<dbReference type="InterPro" id="IPR050351">
    <property type="entry name" value="BphY/WalK/GraS-like"/>
</dbReference>
<dbReference type="Proteomes" id="UP000721415">
    <property type="component" value="Unassembled WGS sequence"/>
</dbReference>
<accession>A0ABS0LSF8</accession>
<dbReference type="EMBL" id="JACBXQ010000006">
    <property type="protein sequence ID" value="MBG9987074.1"/>
    <property type="molecule type" value="Genomic_DNA"/>
</dbReference>
<dbReference type="Gene3D" id="3.30.565.10">
    <property type="entry name" value="Histidine kinase-like ATPase, C-terminal domain"/>
    <property type="match status" value="1"/>
</dbReference>
<dbReference type="Pfam" id="PF13596">
    <property type="entry name" value="PAS_10"/>
    <property type="match status" value="1"/>
</dbReference>
<keyword evidence="8" id="KW-0472">Membrane</keyword>
<dbReference type="EC" id="2.7.13.3" evidence="3"/>
<evidence type="ECO:0000256" key="8">
    <source>
        <dbReference type="SAM" id="Phobius"/>
    </source>
</evidence>
<dbReference type="Gene3D" id="1.10.287.130">
    <property type="match status" value="1"/>
</dbReference>
<dbReference type="InterPro" id="IPR004358">
    <property type="entry name" value="Sig_transdc_His_kin-like_C"/>
</dbReference>
<evidence type="ECO:0000256" key="3">
    <source>
        <dbReference type="ARBA" id="ARBA00012438"/>
    </source>
</evidence>
<comment type="subcellular location">
    <subcellularLocation>
        <location evidence="2">Membrane</location>
    </subcellularLocation>
</comment>
<evidence type="ECO:0000313" key="11">
    <source>
        <dbReference type="Proteomes" id="UP000721415"/>
    </source>
</evidence>
<dbReference type="SUPFAM" id="SSF55785">
    <property type="entry name" value="PYP-like sensor domain (PAS domain)"/>
    <property type="match status" value="1"/>
</dbReference>
<keyword evidence="11" id="KW-1185">Reference proteome</keyword>
<dbReference type="Gene3D" id="3.30.450.20">
    <property type="entry name" value="PAS domain"/>
    <property type="match status" value="1"/>
</dbReference>
<dbReference type="InterPro" id="IPR005467">
    <property type="entry name" value="His_kinase_dom"/>
</dbReference>
<organism evidence="10 11">
    <name type="scientific">Facklamia lactis</name>
    <dbReference type="NCBI Taxonomy" id="2749967"/>
    <lineage>
        <taxon>Bacteria</taxon>
        <taxon>Bacillati</taxon>
        <taxon>Bacillota</taxon>
        <taxon>Bacilli</taxon>
        <taxon>Lactobacillales</taxon>
        <taxon>Aerococcaceae</taxon>
        <taxon>Facklamia</taxon>
    </lineage>
</organism>
<evidence type="ECO:0000256" key="6">
    <source>
        <dbReference type="ARBA" id="ARBA00022777"/>
    </source>
</evidence>
<protein>
    <recommendedName>
        <fullName evidence="3">histidine kinase</fullName>
        <ecNumber evidence="3">2.7.13.3</ecNumber>
    </recommendedName>
</protein>
<evidence type="ECO:0000256" key="7">
    <source>
        <dbReference type="ARBA" id="ARBA00023012"/>
    </source>
</evidence>
<evidence type="ECO:0000256" key="5">
    <source>
        <dbReference type="ARBA" id="ARBA00022679"/>
    </source>
</evidence>
<proteinExistence type="predicted"/>
<evidence type="ECO:0000313" key="10">
    <source>
        <dbReference type="EMBL" id="MBG9987074.1"/>
    </source>
</evidence>
<keyword evidence="8" id="KW-1133">Transmembrane helix</keyword>
<reference evidence="10 11" key="1">
    <citation type="submission" date="2020-07" db="EMBL/GenBank/DDBJ databases">
        <title>Facklamia lactis sp. nov., isolated from raw milk.</title>
        <authorList>
            <person name="Doll E.V."/>
            <person name="Huptas C."/>
            <person name="Staib L."/>
            <person name="Wenning M."/>
            <person name="Scherer S."/>
        </authorList>
    </citation>
    <scope>NUCLEOTIDE SEQUENCE [LARGE SCALE GENOMIC DNA]</scope>
    <source>
        <strain evidence="10 11">DSM 111018</strain>
    </source>
</reference>
<evidence type="ECO:0000256" key="4">
    <source>
        <dbReference type="ARBA" id="ARBA00022553"/>
    </source>
</evidence>
<dbReference type="InterPro" id="IPR036890">
    <property type="entry name" value="HATPase_C_sf"/>
</dbReference>
<dbReference type="InterPro" id="IPR003661">
    <property type="entry name" value="HisK_dim/P_dom"/>
</dbReference>
<keyword evidence="4" id="KW-0597">Phosphoprotein</keyword>
<keyword evidence="6" id="KW-0418">Kinase</keyword>
<comment type="caution">
    <text evidence="10">The sequence shown here is derived from an EMBL/GenBank/DDBJ whole genome shotgun (WGS) entry which is preliminary data.</text>
</comment>
<dbReference type="RefSeq" id="WP_197115998.1">
    <property type="nucleotide sequence ID" value="NZ_JACBXQ010000006.1"/>
</dbReference>
<dbReference type="PANTHER" id="PTHR45453">
    <property type="entry name" value="PHOSPHATE REGULON SENSOR PROTEIN PHOR"/>
    <property type="match status" value="1"/>
</dbReference>
<dbReference type="SMART" id="SM00387">
    <property type="entry name" value="HATPase_c"/>
    <property type="match status" value="1"/>
</dbReference>
<dbReference type="PROSITE" id="PS50109">
    <property type="entry name" value="HIS_KIN"/>
    <property type="match status" value="1"/>
</dbReference>
<dbReference type="PRINTS" id="PR00344">
    <property type="entry name" value="BCTRLSENSOR"/>
</dbReference>
<dbReference type="CDD" id="cd16922">
    <property type="entry name" value="HATPase_EvgS-ArcB-TorS-like"/>
    <property type="match status" value="1"/>
</dbReference>
<dbReference type="SUPFAM" id="SSF47384">
    <property type="entry name" value="Homodimeric domain of signal transducing histidine kinase"/>
    <property type="match status" value="1"/>
</dbReference>
<dbReference type="InterPro" id="IPR003594">
    <property type="entry name" value="HATPase_dom"/>
</dbReference>
<feature type="transmembrane region" description="Helical" evidence="8">
    <location>
        <begin position="167"/>
        <end position="194"/>
    </location>
</feature>
<evidence type="ECO:0000256" key="2">
    <source>
        <dbReference type="ARBA" id="ARBA00004370"/>
    </source>
</evidence>
<dbReference type="SUPFAM" id="SSF55874">
    <property type="entry name" value="ATPase domain of HSP90 chaperone/DNA topoisomerase II/histidine kinase"/>
    <property type="match status" value="1"/>
</dbReference>
<dbReference type="SMART" id="SM00388">
    <property type="entry name" value="HisKA"/>
    <property type="match status" value="1"/>
</dbReference>
<feature type="domain" description="Histidine kinase" evidence="9">
    <location>
        <begin position="375"/>
        <end position="593"/>
    </location>
</feature>
<comment type="catalytic activity">
    <reaction evidence="1">
        <text>ATP + protein L-histidine = ADP + protein N-phospho-L-histidine.</text>
        <dbReference type="EC" id="2.7.13.3"/>
    </reaction>
</comment>
<evidence type="ECO:0000259" key="9">
    <source>
        <dbReference type="PROSITE" id="PS50109"/>
    </source>
</evidence>
<dbReference type="Pfam" id="PF00512">
    <property type="entry name" value="HisKA"/>
    <property type="match status" value="1"/>
</dbReference>